<feature type="transmembrane region" description="Helical" evidence="1">
    <location>
        <begin position="77"/>
        <end position="99"/>
    </location>
</feature>
<protein>
    <recommendedName>
        <fullName evidence="4">Glycerophosphoryl diester phosphodiesterase membrane domain-containing protein</fullName>
    </recommendedName>
</protein>
<evidence type="ECO:0000256" key="1">
    <source>
        <dbReference type="SAM" id="Phobius"/>
    </source>
</evidence>
<keyword evidence="1" id="KW-1133">Transmembrane helix</keyword>
<sequence length="311" mass="35289">MIPSDYIEFNKKREIGDIITDTFKFLRKNLKPLFSVLLKTLLIPFILLVVAVAYYSMATSEMDTIYFLRNYNNIANIIISVVVLAAMLIIYSGMLYGTVSEYIMEYKKTQGVPTEETILQQVKKNSGSYISLSFWNLLYIAGFPFLLFFLGGMIVGGVGFLGVLVILGALVYMIYLYTRYAVIFPSYIHKNTTITSSFSSSTELVRNEWWNTFLALFLLGLITAAISFVFQIPALIYVVSQEFVNPGEYSYAEPTTDWILVIFQTISSSVGYLLYIIPALAVNFIYFNLSERKNQTGSLERINAIGRSDEE</sequence>
<keyword evidence="1" id="KW-0472">Membrane</keyword>
<evidence type="ECO:0000313" key="3">
    <source>
        <dbReference type="Proteomes" id="UP001596043"/>
    </source>
</evidence>
<reference evidence="3" key="1">
    <citation type="journal article" date="2019" name="Int. J. Syst. Evol. Microbiol.">
        <title>The Global Catalogue of Microorganisms (GCM) 10K type strain sequencing project: providing services to taxonomists for standard genome sequencing and annotation.</title>
        <authorList>
            <consortium name="The Broad Institute Genomics Platform"/>
            <consortium name="The Broad Institute Genome Sequencing Center for Infectious Disease"/>
            <person name="Wu L."/>
            <person name="Ma J."/>
        </authorList>
    </citation>
    <scope>NUCLEOTIDE SEQUENCE [LARGE SCALE GENOMIC DNA]</scope>
    <source>
        <strain evidence="3">YJ-61-S</strain>
    </source>
</reference>
<feature type="transmembrane region" description="Helical" evidence="1">
    <location>
        <begin position="213"/>
        <end position="238"/>
    </location>
</feature>
<name>A0ABV9HV65_9FLAO</name>
<dbReference type="EMBL" id="JBHSFV010000002">
    <property type="protein sequence ID" value="MFC4633196.1"/>
    <property type="molecule type" value="Genomic_DNA"/>
</dbReference>
<feature type="transmembrane region" description="Helical" evidence="1">
    <location>
        <begin position="129"/>
        <end position="151"/>
    </location>
</feature>
<organism evidence="2 3">
    <name type="scientific">Dokdonia ponticola</name>
    <dbReference type="NCBI Taxonomy" id="2041041"/>
    <lineage>
        <taxon>Bacteria</taxon>
        <taxon>Pseudomonadati</taxon>
        <taxon>Bacteroidota</taxon>
        <taxon>Flavobacteriia</taxon>
        <taxon>Flavobacteriales</taxon>
        <taxon>Flavobacteriaceae</taxon>
        <taxon>Dokdonia</taxon>
    </lineage>
</organism>
<comment type="caution">
    <text evidence="2">The sequence shown here is derived from an EMBL/GenBank/DDBJ whole genome shotgun (WGS) entry which is preliminary data.</text>
</comment>
<evidence type="ECO:0008006" key="4">
    <source>
        <dbReference type="Google" id="ProtNLM"/>
    </source>
</evidence>
<gene>
    <name evidence="2" type="ORF">ACFO3O_04720</name>
</gene>
<keyword evidence="1" id="KW-0812">Transmembrane</keyword>
<accession>A0ABV9HV65</accession>
<keyword evidence="3" id="KW-1185">Reference proteome</keyword>
<evidence type="ECO:0000313" key="2">
    <source>
        <dbReference type="EMBL" id="MFC4633196.1"/>
    </source>
</evidence>
<feature type="transmembrane region" description="Helical" evidence="1">
    <location>
        <begin position="157"/>
        <end position="177"/>
    </location>
</feature>
<feature type="transmembrane region" description="Helical" evidence="1">
    <location>
        <begin position="258"/>
        <end position="286"/>
    </location>
</feature>
<feature type="transmembrane region" description="Helical" evidence="1">
    <location>
        <begin position="33"/>
        <end position="57"/>
    </location>
</feature>
<proteinExistence type="predicted"/>
<dbReference type="RefSeq" id="WP_379977390.1">
    <property type="nucleotide sequence ID" value="NZ_JBHSFV010000002.1"/>
</dbReference>
<dbReference type="Proteomes" id="UP001596043">
    <property type="component" value="Unassembled WGS sequence"/>
</dbReference>